<dbReference type="InterPro" id="IPR006073">
    <property type="entry name" value="GTP-bd"/>
</dbReference>
<dbReference type="PANTHER" id="PTHR43834:SF6">
    <property type="entry name" value="GTPASE DER"/>
    <property type="match status" value="1"/>
</dbReference>
<dbReference type="HAMAP" id="MF_00195">
    <property type="entry name" value="GTPase_Der"/>
    <property type="match status" value="1"/>
</dbReference>
<feature type="domain" description="EngA-type G" evidence="12">
    <location>
        <begin position="4"/>
        <end position="174"/>
    </location>
</feature>
<comment type="function">
    <text evidence="8 9 11">GTPase that plays an essential role in the late steps of ribosome biogenesis.</text>
</comment>
<dbReference type="SUPFAM" id="SSF52540">
    <property type="entry name" value="P-loop containing nucleoside triphosphate hydrolases"/>
    <property type="match status" value="2"/>
</dbReference>
<evidence type="ECO:0000256" key="7">
    <source>
        <dbReference type="ARBA" id="ARBA00032345"/>
    </source>
</evidence>
<evidence type="ECO:0000256" key="5">
    <source>
        <dbReference type="ARBA" id="ARBA00022741"/>
    </source>
</evidence>
<comment type="subunit">
    <text evidence="9">Associates with the 50S ribosomal subunit.</text>
</comment>
<feature type="binding site" evidence="9">
    <location>
        <begin position="57"/>
        <end position="61"/>
    </location>
    <ligand>
        <name>GTP</name>
        <dbReference type="ChEBI" id="CHEBI:37565"/>
        <label>1</label>
    </ligand>
</feature>
<keyword evidence="6 9" id="KW-0342">GTP-binding</keyword>
<dbReference type="InterPro" id="IPR031166">
    <property type="entry name" value="G_ENGA"/>
</dbReference>
<organism evidence="13 14">
    <name type="scientific">Candidatus Amunia macphersoniae</name>
    <dbReference type="NCBI Taxonomy" id="3127014"/>
    <lineage>
        <taxon>Bacteria</taxon>
        <taxon>Bacillati</taxon>
        <taxon>Candidatus Dormiibacterota</taxon>
        <taxon>Candidatus Dormibacteria</taxon>
        <taxon>Candidatus Aeolococcales</taxon>
        <taxon>Candidatus Aeolococcaceae</taxon>
        <taxon>Candidatus Amunia</taxon>
    </lineage>
</organism>
<dbReference type="InterPro" id="IPR027417">
    <property type="entry name" value="P-loop_NTPase"/>
</dbReference>
<dbReference type="FunFam" id="3.40.50.300:FF:000040">
    <property type="entry name" value="GTPase Der"/>
    <property type="match status" value="1"/>
</dbReference>
<evidence type="ECO:0000259" key="12">
    <source>
        <dbReference type="PROSITE" id="PS51712"/>
    </source>
</evidence>
<protein>
    <recommendedName>
        <fullName evidence="2 9">GTPase Der</fullName>
    </recommendedName>
    <alternativeName>
        <fullName evidence="7 9">GTP-binding protein EngA</fullName>
    </alternativeName>
</protein>
<gene>
    <name evidence="9 13" type="primary">der</name>
    <name evidence="13" type="ORF">JF887_02690</name>
</gene>
<feature type="binding site" evidence="9">
    <location>
        <begin position="238"/>
        <end position="242"/>
    </location>
    <ligand>
        <name>GTP</name>
        <dbReference type="ChEBI" id="CHEBI:37565"/>
        <label>2</label>
    </ligand>
</feature>
<keyword evidence="5 9" id="KW-0547">Nucleotide-binding</keyword>
<dbReference type="FunFam" id="3.40.50.300:FF:000057">
    <property type="entry name" value="GTPase Der"/>
    <property type="match status" value="1"/>
</dbReference>
<dbReference type="InterPro" id="IPR032859">
    <property type="entry name" value="KH_dom-like"/>
</dbReference>
<evidence type="ECO:0000256" key="6">
    <source>
        <dbReference type="ARBA" id="ARBA00023134"/>
    </source>
</evidence>
<dbReference type="FunFam" id="3.30.300.20:FF:000004">
    <property type="entry name" value="GTPase Der"/>
    <property type="match status" value="1"/>
</dbReference>
<dbReference type="Pfam" id="PF01926">
    <property type="entry name" value="MMR_HSR1"/>
    <property type="match status" value="2"/>
</dbReference>
<dbReference type="PIRSF" id="PIRSF006485">
    <property type="entry name" value="GTP-binding_EngA"/>
    <property type="match status" value="1"/>
</dbReference>
<accession>A0A934KNF0</accession>
<evidence type="ECO:0000313" key="14">
    <source>
        <dbReference type="Proteomes" id="UP000614410"/>
    </source>
</evidence>
<dbReference type="Proteomes" id="UP000614410">
    <property type="component" value="Unassembled WGS sequence"/>
</dbReference>
<dbReference type="InterPro" id="IPR016484">
    <property type="entry name" value="GTPase_Der"/>
</dbReference>
<keyword evidence="4 11" id="KW-0677">Repeat</keyword>
<comment type="similarity">
    <text evidence="1 9 10 11">Belongs to the TRAFAC class TrmE-Era-EngA-EngB-Septin-like GTPase superfamily. EngA (Der) GTPase family.</text>
</comment>
<reference evidence="13 14" key="1">
    <citation type="submission" date="2020-10" db="EMBL/GenBank/DDBJ databases">
        <title>Ca. Dormibacterota MAGs.</title>
        <authorList>
            <person name="Montgomery K."/>
        </authorList>
    </citation>
    <scope>NUCLEOTIDE SEQUENCE [LARGE SCALE GENOMIC DNA]</scope>
    <source>
        <strain evidence="13">Mitchell_Peninsula_5</strain>
    </source>
</reference>
<feature type="binding site" evidence="9">
    <location>
        <begin position="10"/>
        <end position="17"/>
    </location>
    <ligand>
        <name>GTP</name>
        <dbReference type="ChEBI" id="CHEBI:37565"/>
        <label>1</label>
    </ligand>
</feature>
<proteinExistence type="inferred from homology"/>
<dbReference type="InterPro" id="IPR005225">
    <property type="entry name" value="Small_GTP-bd"/>
</dbReference>
<name>A0A934KNF0_9BACT</name>
<evidence type="ECO:0000256" key="9">
    <source>
        <dbReference type="HAMAP-Rule" id="MF_00195"/>
    </source>
</evidence>
<evidence type="ECO:0000256" key="10">
    <source>
        <dbReference type="PROSITE-ProRule" id="PRU01049"/>
    </source>
</evidence>
<dbReference type="CDD" id="cd01894">
    <property type="entry name" value="EngA1"/>
    <property type="match status" value="1"/>
</dbReference>
<sequence>MPSGIVALVGRPNVGKSTLFNRLTGQRQAIVDELAGLTRDRLYGVTEWRGRRFTVIDTAGIDPSLIRDDPGLAVLAAGTQQQARLAIEEADVCVQLVDVRAGITALDQEVATILRRGGKPVILAGNKAESTRDPHYAHELYCLGLGEPTMISALVGTDTGDLLDRVVDDLPPAGNTNGAVIADELRLAIIGKPNVGKSSLLNALVGEERALVSPLAGTTRDTVDTIVRHRDRAVRLVDTAGIRRRGVIDTNVEHYSLLRAFRALERSDVALLVVDANEGVVAQDRHVAGYAVDAGKGLVVIANKWDLVDQERRADPSFLKSLQEAFDFIPGVPLLTVSALEGRNLRRVLDTAATVATARAVRIPTAALNTLLRDAFLAHPPRNDKGRQLKLLYATQASTPAPTIVLFVNDPDLLHFAYGRYLENRIRAVFGFAGTRMRMVARARADRER</sequence>
<dbReference type="NCBIfam" id="TIGR03594">
    <property type="entry name" value="GTPase_EngA"/>
    <property type="match status" value="1"/>
</dbReference>
<comment type="caution">
    <text evidence="13">The sequence shown here is derived from an EMBL/GenBank/DDBJ whole genome shotgun (WGS) entry which is preliminary data.</text>
</comment>
<feature type="binding site" evidence="9">
    <location>
        <begin position="303"/>
        <end position="306"/>
    </location>
    <ligand>
        <name>GTP</name>
        <dbReference type="ChEBI" id="CHEBI:37565"/>
        <label>2</label>
    </ligand>
</feature>
<feature type="binding site" evidence="9">
    <location>
        <begin position="126"/>
        <end position="129"/>
    </location>
    <ligand>
        <name>GTP</name>
        <dbReference type="ChEBI" id="CHEBI:37565"/>
        <label>1</label>
    </ligand>
</feature>
<evidence type="ECO:0000256" key="4">
    <source>
        <dbReference type="ARBA" id="ARBA00022737"/>
    </source>
</evidence>
<dbReference type="Pfam" id="PF14714">
    <property type="entry name" value="KH_dom-like"/>
    <property type="match status" value="1"/>
</dbReference>
<dbReference type="EMBL" id="JAEKNN010000011">
    <property type="protein sequence ID" value="MBJ7608327.1"/>
    <property type="molecule type" value="Genomic_DNA"/>
</dbReference>
<dbReference type="NCBIfam" id="TIGR00231">
    <property type="entry name" value="small_GTP"/>
    <property type="match status" value="2"/>
</dbReference>
<evidence type="ECO:0000256" key="11">
    <source>
        <dbReference type="RuleBase" id="RU004481"/>
    </source>
</evidence>
<dbReference type="GO" id="GO:0043022">
    <property type="term" value="F:ribosome binding"/>
    <property type="evidence" value="ECO:0007669"/>
    <property type="project" value="TreeGrafter"/>
</dbReference>
<dbReference type="PROSITE" id="PS51712">
    <property type="entry name" value="G_ENGA"/>
    <property type="match status" value="2"/>
</dbReference>
<evidence type="ECO:0000313" key="13">
    <source>
        <dbReference type="EMBL" id="MBJ7608327.1"/>
    </source>
</evidence>
<keyword evidence="3 9" id="KW-0690">Ribosome biogenesis</keyword>
<dbReference type="GO" id="GO:0042254">
    <property type="term" value="P:ribosome biogenesis"/>
    <property type="evidence" value="ECO:0007669"/>
    <property type="project" value="UniProtKB-KW"/>
</dbReference>
<dbReference type="Gene3D" id="3.30.300.20">
    <property type="match status" value="1"/>
</dbReference>
<evidence type="ECO:0000256" key="2">
    <source>
        <dbReference type="ARBA" id="ARBA00020953"/>
    </source>
</evidence>
<feature type="binding site" evidence="9">
    <location>
        <begin position="191"/>
        <end position="198"/>
    </location>
    <ligand>
        <name>GTP</name>
        <dbReference type="ChEBI" id="CHEBI:37565"/>
        <label>2</label>
    </ligand>
</feature>
<dbReference type="Gene3D" id="3.40.50.300">
    <property type="entry name" value="P-loop containing nucleotide triphosphate hydrolases"/>
    <property type="match status" value="2"/>
</dbReference>
<dbReference type="PANTHER" id="PTHR43834">
    <property type="entry name" value="GTPASE DER"/>
    <property type="match status" value="1"/>
</dbReference>
<evidence type="ECO:0000256" key="3">
    <source>
        <dbReference type="ARBA" id="ARBA00022517"/>
    </source>
</evidence>
<dbReference type="CDD" id="cd01895">
    <property type="entry name" value="EngA2"/>
    <property type="match status" value="1"/>
</dbReference>
<evidence type="ECO:0000256" key="8">
    <source>
        <dbReference type="ARBA" id="ARBA00053470"/>
    </source>
</evidence>
<dbReference type="GO" id="GO:0005525">
    <property type="term" value="F:GTP binding"/>
    <property type="evidence" value="ECO:0007669"/>
    <property type="project" value="UniProtKB-UniRule"/>
</dbReference>
<dbReference type="AlphaFoldDB" id="A0A934KNF0"/>
<dbReference type="InterPro" id="IPR015946">
    <property type="entry name" value="KH_dom-like_a/b"/>
</dbReference>
<feature type="domain" description="EngA-type G" evidence="12">
    <location>
        <begin position="185"/>
        <end position="360"/>
    </location>
</feature>
<evidence type="ECO:0000256" key="1">
    <source>
        <dbReference type="ARBA" id="ARBA00008279"/>
    </source>
</evidence>